<feature type="region of interest" description="Disordered" evidence="1">
    <location>
        <begin position="228"/>
        <end position="273"/>
    </location>
</feature>
<dbReference type="GO" id="GO:0005737">
    <property type="term" value="C:cytoplasm"/>
    <property type="evidence" value="ECO:0007669"/>
    <property type="project" value="TreeGrafter"/>
</dbReference>
<evidence type="ECO:0000313" key="4">
    <source>
        <dbReference type="Proteomes" id="UP000726737"/>
    </source>
</evidence>
<feature type="region of interest" description="Disordered" evidence="1">
    <location>
        <begin position="1472"/>
        <end position="1560"/>
    </location>
</feature>
<dbReference type="Pfam" id="PF00621">
    <property type="entry name" value="RhoGEF"/>
    <property type="match status" value="1"/>
</dbReference>
<feature type="compositionally biased region" description="Polar residues" evidence="1">
    <location>
        <begin position="1535"/>
        <end position="1560"/>
    </location>
</feature>
<protein>
    <recommendedName>
        <fullName evidence="2">DH domain-containing protein</fullName>
    </recommendedName>
</protein>
<dbReference type="SMART" id="SM00325">
    <property type="entry name" value="RhoGEF"/>
    <property type="match status" value="1"/>
</dbReference>
<evidence type="ECO:0000313" key="3">
    <source>
        <dbReference type="EMBL" id="KAG0257566.1"/>
    </source>
</evidence>
<dbReference type="EMBL" id="JAAAJA010000253">
    <property type="protein sequence ID" value="KAG0257566.1"/>
    <property type="molecule type" value="Genomic_DNA"/>
</dbReference>
<organism evidence="3 4">
    <name type="scientific">Mortierella polycephala</name>
    <dbReference type="NCBI Taxonomy" id="41804"/>
    <lineage>
        <taxon>Eukaryota</taxon>
        <taxon>Fungi</taxon>
        <taxon>Fungi incertae sedis</taxon>
        <taxon>Mucoromycota</taxon>
        <taxon>Mortierellomycotina</taxon>
        <taxon>Mortierellomycetes</taxon>
        <taxon>Mortierellales</taxon>
        <taxon>Mortierellaceae</taxon>
        <taxon>Mortierella</taxon>
    </lineage>
</organism>
<feature type="region of interest" description="Disordered" evidence="1">
    <location>
        <begin position="927"/>
        <end position="961"/>
    </location>
</feature>
<reference evidence="3" key="1">
    <citation type="journal article" date="2020" name="Fungal Divers.">
        <title>Resolving the Mortierellaceae phylogeny through synthesis of multi-gene phylogenetics and phylogenomics.</title>
        <authorList>
            <person name="Vandepol N."/>
            <person name="Liber J."/>
            <person name="Desiro A."/>
            <person name="Na H."/>
            <person name="Kennedy M."/>
            <person name="Barry K."/>
            <person name="Grigoriev I.V."/>
            <person name="Miller A.N."/>
            <person name="O'Donnell K."/>
            <person name="Stajich J.E."/>
            <person name="Bonito G."/>
        </authorList>
    </citation>
    <scope>NUCLEOTIDE SEQUENCE</scope>
    <source>
        <strain evidence="3">KOD948</strain>
    </source>
</reference>
<dbReference type="InterPro" id="IPR000219">
    <property type="entry name" value="DH_dom"/>
</dbReference>
<dbReference type="PROSITE" id="PS50010">
    <property type="entry name" value="DH_2"/>
    <property type="match status" value="1"/>
</dbReference>
<dbReference type="GO" id="GO:0035556">
    <property type="term" value="P:intracellular signal transduction"/>
    <property type="evidence" value="ECO:0007669"/>
    <property type="project" value="InterPro"/>
</dbReference>
<feature type="region of interest" description="Disordered" evidence="1">
    <location>
        <begin position="1283"/>
        <end position="1308"/>
    </location>
</feature>
<feature type="region of interest" description="Disordered" evidence="1">
    <location>
        <begin position="180"/>
        <end position="212"/>
    </location>
</feature>
<gene>
    <name evidence="3" type="ORF">BG011_003884</name>
</gene>
<dbReference type="SMART" id="SM00233">
    <property type="entry name" value="PH"/>
    <property type="match status" value="1"/>
</dbReference>
<evidence type="ECO:0000256" key="1">
    <source>
        <dbReference type="SAM" id="MobiDB-lite"/>
    </source>
</evidence>
<dbReference type="InterPro" id="IPR011993">
    <property type="entry name" value="PH-like_dom_sf"/>
</dbReference>
<dbReference type="Gene3D" id="1.20.900.10">
    <property type="entry name" value="Dbl homology (DH) domain"/>
    <property type="match status" value="1"/>
</dbReference>
<feature type="compositionally biased region" description="Basic and acidic residues" evidence="1">
    <location>
        <begin position="255"/>
        <end position="267"/>
    </location>
</feature>
<dbReference type="CDD" id="cd00160">
    <property type="entry name" value="RhoGEF"/>
    <property type="match status" value="1"/>
</dbReference>
<feature type="compositionally biased region" description="Low complexity" evidence="1">
    <location>
        <begin position="937"/>
        <end position="947"/>
    </location>
</feature>
<feature type="compositionally biased region" description="Low complexity" evidence="1">
    <location>
        <begin position="1489"/>
        <end position="1499"/>
    </location>
</feature>
<dbReference type="InterPro" id="IPR001331">
    <property type="entry name" value="GDS_CDC24_CS"/>
</dbReference>
<keyword evidence="4" id="KW-1185">Reference proteome</keyword>
<dbReference type="Gene3D" id="2.30.29.30">
    <property type="entry name" value="Pleckstrin-homology domain (PH domain)/Phosphotyrosine-binding domain (PTB)"/>
    <property type="match status" value="1"/>
</dbReference>
<dbReference type="SUPFAM" id="SSF48065">
    <property type="entry name" value="DBL homology domain (DH-domain)"/>
    <property type="match status" value="1"/>
</dbReference>
<dbReference type="PANTHER" id="PTHR45818:SF3">
    <property type="entry name" value="PROTEIN VAV"/>
    <property type="match status" value="1"/>
</dbReference>
<feature type="compositionally biased region" description="Basic and acidic residues" evidence="1">
    <location>
        <begin position="1766"/>
        <end position="1776"/>
    </location>
</feature>
<proteinExistence type="predicted"/>
<dbReference type="SUPFAM" id="SSF50729">
    <property type="entry name" value="PH domain-like"/>
    <property type="match status" value="1"/>
</dbReference>
<dbReference type="GO" id="GO:0005085">
    <property type="term" value="F:guanyl-nucleotide exchange factor activity"/>
    <property type="evidence" value="ECO:0007669"/>
    <property type="project" value="InterPro"/>
</dbReference>
<feature type="compositionally biased region" description="Polar residues" evidence="1">
    <location>
        <begin position="1500"/>
        <end position="1511"/>
    </location>
</feature>
<feature type="compositionally biased region" description="Polar residues" evidence="1">
    <location>
        <begin position="409"/>
        <end position="432"/>
    </location>
</feature>
<feature type="region of interest" description="Disordered" evidence="1">
    <location>
        <begin position="1230"/>
        <end position="1258"/>
    </location>
</feature>
<feature type="compositionally biased region" description="Low complexity" evidence="1">
    <location>
        <begin position="695"/>
        <end position="709"/>
    </location>
</feature>
<accession>A0A9P6Q197</accession>
<feature type="compositionally biased region" description="Basic and acidic residues" evidence="1">
    <location>
        <begin position="1230"/>
        <end position="1239"/>
    </location>
</feature>
<sequence length="1792" mass="198409">MKTGMEHRAMETMWQRKQITPRLTRYFATEPPPTLHLALETDSLEDGAFRVSADIEHRPLPPLPPSSRCVSPTLGQFVSSQNDSQSEQHGCQPSSNEQPMVEETIMQGDAGVDDHHSTDDLDKRGATNLYQDKLTGDGLLNEATVSTLTTTLASSHLDCYRFPARKSPIELAPLIGSRLHRHGHHQSMPQSSMHPVLLSNGSDTNSPSNPERSPDICLCCTSTSTTTSLSEQRTETDHTSTQVCSKKGSNVMPDITHRDHQDADAGLKRRRGQQRLRRSESCSMITHRHSLSFNSSKNALLSLQARRINKRDAKVHRLPDIQTTTTLSTTSPRFKELSRSNKVEEVTISELKSSKPSSSTSECHILHSSITDKTSAVESPQDITDYQMQVSDEDRDAIDTILTELTTTKAYKTDPTQRQTTSTGPGESQTDTLELRTEAADNPESEDIGPSTITANKGPQPGLTVELDAYNIDPNSAIDPGEIKRFEKRSHVLRELESTEESYVQDLDVLMHVSNLHDHARGWLKACKQEEAQNDRQAPLSVYRNLAESFELLNHDNNMYSTFCELRMRSVNEINRSWNQTTMTLLQKESKELMAHQGRPASRADLKDYLIKPIQRICRYPLLLKEILRLTSLDDPEYQYLEQAHELMKGMAQEMDEAQRTVERKLLTEQFLRKLPETNFPRRISLTPSKEYPANSNNNSSSNSNSNNGSGSGSGTTIGGAHGVDHHGKLCNPNLGSQHYLPSAARSTQAPYFATDSYSDFGPISEGIASGPLTKAFSGTLGSIVLAGALEYVIIPDMPIRLKYYGCFLFEKMLIIVKAKKSSLYEPRQWLPLRLCELHETTRLDGYTRFGWRIMFDQFRIDLGASNEAEQQVWVKTLQYRIQAAKDAYAKLPRDIAAFETIVSSLPWNMNKLQGPGYTSTRHQKIFQQSPSPSPSPWSACSSAIPSPLMPPPPHSASSSSTMMMAMSPMVIHEPEKWNAAGSGLVLNGVANNIHLPSKDVSEPHSAVKHSEIAKNSSMEGRDGHRVGGMVSSGSQDATYHEQEPGQRHSHPFPQARWSLEQQQQRPQQRHESPSHHLHPLTPVPWLLTENRPKSHSFDVTRVFTSNSSGRIKANQRSLVQSMFKDVSTENIWTTSTASQPSPQSTSILSPLMPRSASRHGTASSFNLFSPLSASDTGCTNVSNTLPVASETLGSITIAKMDEDPVMTTAATHSTSALSLSLTNRFLRRRDSGKADRSLQHGNGPSQEKTEGDRRRNSATAAIASTLAINFRKSTDSFHRIAPQRRPSIHEPSPVDGPGCGSTPEGLDSHHHSGIYQWISVKARAQMIERRFSAGQAKIPSGTRGSPSISLRNRAGFKIRPSQSHQNLGSATLSGICGKFADATFGTDYDHNCETISTLNSAAEAARSRRGNGERISWRSVALSGYSPVQSVSSQSLPAALTSYELVSKQSFDNPFLSDPQTEDMRTKMNETGIVKDNEHRADASETPSYSLHQSQSSSWEPHSQDGQALTTRDERQGNDMDASGQELHPGQHHPTMTDTSRQRSLTSASRSTIQSCASSPLVSYSNHYRTASSGTEESMGSDKCYERVMTLTQPRLSMTNSVSSYCSSISSGGSNTLSVYDQLQANVQAQAHMNNPHPYRCQSTPSLVQSGDDDDNDNDNDNAKSLDIYGYDTDVNAAIARMLSFDDHLLRERRAGMKPRSSIPSTNCSKDRQERRMTLTILHNITHSATQKFKTLIRSPNKLRRRTVLHLTPITMENALSPDITTHEGEGGVERDEAESDDDNLTKCSEE</sequence>
<feature type="region of interest" description="Disordered" evidence="1">
    <location>
        <begin position="409"/>
        <end position="459"/>
    </location>
</feature>
<dbReference type="PROSITE" id="PS00741">
    <property type="entry name" value="DH_1"/>
    <property type="match status" value="1"/>
</dbReference>
<feature type="region of interest" description="Disordered" evidence="1">
    <location>
        <begin position="1635"/>
        <end position="1665"/>
    </location>
</feature>
<feature type="compositionally biased region" description="Gly residues" evidence="1">
    <location>
        <begin position="710"/>
        <end position="721"/>
    </location>
</feature>
<feature type="region of interest" description="Disordered" evidence="1">
    <location>
        <begin position="57"/>
        <end position="97"/>
    </location>
</feature>
<feature type="compositionally biased region" description="Acidic residues" evidence="1">
    <location>
        <begin position="1652"/>
        <end position="1661"/>
    </location>
</feature>
<feature type="compositionally biased region" description="Polar residues" evidence="1">
    <location>
        <begin position="69"/>
        <end position="97"/>
    </location>
</feature>
<feature type="compositionally biased region" description="Basic and acidic residues" evidence="1">
    <location>
        <begin position="1472"/>
        <end position="1484"/>
    </location>
</feature>
<feature type="region of interest" description="Disordered" evidence="1">
    <location>
        <begin position="997"/>
        <end position="1083"/>
    </location>
</feature>
<dbReference type="InterPro" id="IPR001849">
    <property type="entry name" value="PH_domain"/>
</dbReference>
<comment type="caution">
    <text evidence="3">The sequence shown here is derived from an EMBL/GenBank/DDBJ whole genome shotgun (WGS) entry which is preliminary data.</text>
</comment>
<dbReference type="InterPro" id="IPR035899">
    <property type="entry name" value="DBL_dom_sf"/>
</dbReference>
<feature type="region of interest" description="Disordered" evidence="1">
    <location>
        <begin position="1135"/>
        <end position="1161"/>
    </location>
</feature>
<dbReference type="OrthoDB" id="1716625at2759"/>
<feature type="region of interest" description="Disordered" evidence="1">
    <location>
        <begin position="682"/>
        <end position="721"/>
    </location>
</feature>
<evidence type="ECO:0000259" key="2">
    <source>
        <dbReference type="PROSITE" id="PS50010"/>
    </source>
</evidence>
<feature type="domain" description="DH" evidence="2">
    <location>
        <begin position="488"/>
        <end position="658"/>
    </location>
</feature>
<feature type="compositionally biased region" description="Polar residues" evidence="1">
    <location>
        <begin position="239"/>
        <end position="248"/>
    </location>
</feature>
<dbReference type="PANTHER" id="PTHR45818">
    <property type="entry name" value="PROTEIN VAV"/>
    <property type="match status" value="1"/>
</dbReference>
<dbReference type="Proteomes" id="UP000726737">
    <property type="component" value="Unassembled WGS sequence"/>
</dbReference>
<feature type="compositionally biased region" description="Low complexity" evidence="1">
    <location>
        <begin position="1135"/>
        <end position="1147"/>
    </location>
</feature>
<feature type="region of interest" description="Disordered" evidence="1">
    <location>
        <begin position="1760"/>
        <end position="1792"/>
    </location>
</feature>
<name>A0A9P6Q197_9FUNG</name>
<feature type="compositionally biased region" description="Polar residues" evidence="1">
    <location>
        <begin position="187"/>
        <end position="211"/>
    </location>
</feature>